<sequence length="330" mass="37462">MAEGGRFNVGRSSFMWDVKLKEMKGLTLMGFDCVGVSGQKSNSNMVPLHSFMSTAVINPRSACRADVIDVDEIDIQPKKKSGFDMNNRHTVWKMLTAAEKKKITDAYNRDGDSAVMWDGQGHGVAVYFTDVKSLMRQTEIRGNVIDAYAVLLNDEQERINEGVDAADKSYFFSSICLDMMKNNNVRSRNRYVLDNLRPAKLFRFVHFPLCKDSHWTLVVYDTEDGSWKHFNSMRPRSGIVDVHYLEALSLKNIVSEVQRQTIGNDAIDTQDCDTPLKLDCAILVCAVMRQYVRHVEVRRSLHGDNCSVLRAIMVKSFVNDEVRGLKNDVD</sequence>
<dbReference type="Proteomes" id="UP001060215">
    <property type="component" value="Chromosome 13"/>
</dbReference>
<keyword evidence="2" id="KW-1185">Reference proteome</keyword>
<organism evidence="1 2">
    <name type="scientific">Camellia lanceoleosa</name>
    <dbReference type="NCBI Taxonomy" id="1840588"/>
    <lineage>
        <taxon>Eukaryota</taxon>
        <taxon>Viridiplantae</taxon>
        <taxon>Streptophyta</taxon>
        <taxon>Embryophyta</taxon>
        <taxon>Tracheophyta</taxon>
        <taxon>Spermatophyta</taxon>
        <taxon>Magnoliopsida</taxon>
        <taxon>eudicotyledons</taxon>
        <taxon>Gunneridae</taxon>
        <taxon>Pentapetalae</taxon>
        <taxon>asterids</taxon>
        <taxon>Ericales</taxon>
        <taxon>Theaceae</taxon>
        <taxon>Camellia</taxon>
    </lineage>
</organism>
<evidence type="ECO:0000313" key="2">
    <source>
        <dbReference type="Proteomes" id="UP001060215"/>
    </source>
</evidence>
<proteinExistence type="predicted"/>
<evidence type="ECO:0000313" key="1">
    <source>
        <dbReference type="EMBL" id="KAI7990454.1"/>
    </source>
</evidence>
<comment type="caution">
    <text evidence="1">The sequence shown here is derived from an EMBL/GenBank/DDBJ whole genome shotgun (WGS) entry which is preliminary data.</text>
</comment>
<reference evidence="1 2" key="1">
    <citation type="journal article" date="2022" name="Plant J.">
        <title>Chromosome-level genome of Camellia lanceoleosa provides a valuable resource for understanding genome evolution and self-incompatibility.</title>
        <authorList>
            <person name="Gong W."/>
            <person name="Xiao S."/>
            <person name="Wang L."/>
            <person name="Liao Z."/>
            <person name="Chang Y."/>
            <person name="Mo W."/>
            <person name="Hu G."/>
            <person name="Li W."/>
            <person name="Zhao G."/>
            <person name="Zhu H."/>
            <person name="Hu X."/>
            <person name="Ji K."/>
            <person name="Xiang X."/>
            <person name="Song Q."/>
            <person name="Yuan D."/>
            <person name="Jin S."/>
            <person name="Zhang L."/>
        </authorList>
    </citation>
    <scope>NUCLEOTIDE SEQUENCE [LARGE SCALE GENOMIC DNA]</scope>
    <source>
        <strain evidence="1">SQ_2022a</strain>
    </source>
</reference>
<dbReference type="EMBL" id="CM045770">
    <property type="protein sequence ID" value="KAI7990454.1"/>
    <property type="molecule type" value="Genomic_DNA"/>
</dbReference>
<accession>A0ACC0FQ30</accession>
<gene>
    <name evidence="1" type="ORF">LOK49_LG12G01572</name>
</gene>
<name>A0ACC0FQ30_9ERIC</name>
<protein>
    <submittedName>
        <fullName evidence="1">Uncharacterized protein</fullName>
    </submittedName>
</protein>